<sequence length="181" mass="19465">MRIGFAARLIAAVTVVLVAAPAPAYAYEPVEVVHTERVQAGPYAITVGFSRWPVRAMQSLDFSFIPDGGLTGKSGTLEQIGPGIEDDDVVTPLARHPRKRDVWGLDIAALPAESAYTFRFTVDGPAGRGVGELRDIPVVAQPGPPLGLSWAVAVLPLLAFLGFMTVAWRRVRPSRHLTLLD</sequence>
<dbReference type="EMBL" id="JAVDYC010000001">
    <property type="protein sequence ID" value="MDR7320268.1"/>
    <property type="molecule type" value="Genomic_DNA"/>
</dbReference>
<accession>A0AAE3ZI09</accession>
<organism evidence="3 4">
    <name type="scientific">Catenuloplanes niger</name>
    <dbReference type="NCBI Taxonomy" id="587534"/>
    <lineage>
        <taxon>Bacteria</taxon>
        <taxon>Bacillati</taxon>
        <taxon>Actinomycetota</taxon>
        <taxon>Actinomycetes</taxon>
        <taxon>Micromonosporales</taxon>
        <taxon>Micromonosporaceae</taxon>
        <taxon>Catenuloplanes</taxon>
    </lineage>
</organism>
<keyword evidence="1" id="KW-0472">Membrane</keyword>
<evidence type="ECO:0000313" key="4">
    <source>
        <dbReference type="Proteomes" id="UP001183629"/>
    </source>
</evidence>
<evidence type="ECO:0000256" key="2">
    <source>
        <dbReference type="SAM" id="SignalP"/>
    </source>
</evidence>
<feature type="transmembrane region" description="Helical" evidence="1">
    <location>
        <begin position="147"/>
        <end position="168"/>
    </location>
</feature>
<evidence type="ECO:0000313" key="3">
    <source>
        <dbReference type="EMBL" id="MDR7320268.1"/>
    </source>
</evidence>
<reference evidence="3 4" key="1">
    <citation type="submission" date="2023-07" db="EMBL/GenBank/DDBJ databases">
        <title>Sequencing the genomes of 1000 actinobacteria strains.</title>
        <authorList>
            <person name="Klenk H.-P."/>
        </authorList>
    </citation>
    <scope>NUCLEOTIDE SEQUENCE [LARGE SCALE GENOMIC DNA]</scope>
    <source>
        <strain evidence="3 4">DSM 44711</strain>
    </source>
</reference>
<keyword evidence="1" id="KW-1133">Transmembrane helix</keyword>
<dbReference type="Proteomes" id="UP001183629">
    <property type="component" value="Unassembled WGS sequence"/>
</dbReference>
<evidence type="ECO:0000256" key="1">
    <source>
        <dbReference type="SAM" id="Phobius"/>
    </source>
</evidence>
<keyword evidence="1" id="KW-0812">Transmembrane</keyword>
<gene>
    <name evidence="3" type="ORF">J2S44_000518</name>
</gene>
<comment type="caution">
    <text evidence="3">The sequence shown here is derived from an EMBL/GenBank/DDBJ whole genome shotgun (WGS) entry which is preliminary data.</text>
</comment>
<dbReference type="AlphaFoldDB" id="A0AAE3ZI09"/>
<protein>
    <submittedName>
        <fullName evidence="3">Uncharacterized protein</fullName>
    </submittedName>
</protein>
<feature type="chain" id="PRO_5042200027" evidence="2">
    <location>
        <begin position="27"/>
        <end position="181"/>
    </location>
</feature>
<dbReference type="RefSeq" id="WP_310408689.1">
    <property type="nucleotide sequence ID" value="NZ_JAVDYC010000001.1"/>
</dbReference>
<feature type="signal peptide" evidence="2">
    <location>
        <begin position="1"/>
        <end position="26"/>
    </location>
</feature>
<keyword evidence="4" id="KW-1185">Reference proteome</keyword>
<name>A0AAE3ZI09_9ACTN</name>
<proteinExistence type="predicted"/>
<keyword evidence="2" id="KW-0732">Signal</keyword>